<dbReference type="KEGG" id="kphy:AOZ06_26015"/>
<keyword evidence="2" id="KW-1133">Transmembrane helix</keyword>
<keyword evidence="2" id="KW-0812">Transmembrane</keyword>
<accession>A0A0N9I1J0</accession>
<sequence length="612" mass="63529">MIVILTALDFEGAAVRAHLSGLRPHHHQAGTIFEVGHLADRPSCEVALAVIGMGTVNAAAITERAIAEFRPSAVVFVGVAGALRDWVKLGDIVVATRVYAHQGGRVDDDEFLARPRAWDTSHRLVHLAKHVRRSKAWPGADQTPAEVHFEPVAAGDVVLNSSNSPERARLRAHYNDAAAVEMESAGVALAGRHLHESTPTIAVRGISDLAGGAKHNSDGQGWQAVAARHAASFAIGLVTAVDDHASSPARPPVASPAPPSIQPPQPFQERTAPAGYTYNINNSGIDNTGGAYIGSILATAPVRIKQKVVNYAKRHPRRFALIVVALVIVVGGGGYLGVNALLPAEQASSAGSPGHAVLATSSGAACGLRSDRTAQCWGEAGSYSPPVGGLASISLAKELGCGLRADGTAVCWTPPSTGTRPDLLPSGRFQSVATGCGVRVDGTLHCWIGDDQPPAGKFSSLAHGQYGAWCGVRDDKSVTCWNPSGPALTDVPPGPFETVSVGGYHACGLRTDNTLACWGKDDERQASPPTGQFTAVTTGEEHSCALRTDQTVVCWGRAKDGQTEPPGGPFAALGAGTGGEYSCGLRADGTPECWGRLGRYAPPPGKLATSAR</sequence>
<name>A0A0N9I1J0_9PSEU</name>
<dbReference type="OrthoDB" id="44283at2"/>
<dbReference type="RefSeq" id="WP_054291796.1">
    <property type="nucleotide sequence ID" value="NZ_CP012752.1"/>
</dbReference>
<dbReference type="InterPro" id="IPR035994">
    <property type="entry name" value="Nucleoside_phosphorylase_sf"/>
</dbReference>
<dbReference type="Gene3D" id="3.40.50.1580">
    <property type="entry name" value="Nucleoside phosphorylase domain"/>
    <property type="match status" value="1"/>
</dbReference>
<dbReference type="SUPFAM" id="SSF53167">
    <property type="entry name" value="Purine and uridine phosphorylases"/>
    <property type="match status" value="1"/>
</dbReference>
<dbReference type="STRING" id="860235.AOZ06_26015"/>
<keyword evidence="5" id="KW-1185">Reference proteome</keyword>
<dbReference type="Gene3D" id="2.130.10.30">
    <property type="entry name" value="Regulator of chromosome condensation 1/beta-lactamase-inhibitor protein II"/>
    <property type="match status" value="2"/>
</dbReference>
<gene>
    <name evidence="4" type="ORF">AOZ06_26015</name>
</gene>
<dbReference type="GO" id="GO:0005829">
    <property type="term" value="C:cytosol"/>
    <property type="evidence" value="ECO:0007669"/>
    <property type="project" value="TreeGrafter"/>
</dbReference>
<feature type="transmembrane region" description="Helical" evidence="2">
    <location>
        <begin position="319"/>
        <end position="338"/>
    </location>
</feature>
<dbReference type="Proteomes" id="UP000063699">
    <property type="component" value="Chromosome"/>
</dbReference>
<dbReference type="GO" id="GO:0008930">
    <property type="term" value="F:methylthioadenosine nucleosidase activity"/>
    <property type="evidence" value="ECO:0007669"/>
    <property type="project" value="TreeGrafter"/>
</dbReference>
<dbReference type="PANTHER" id="PTHR46832:SF1">
    <property type="entry name" value="5'-METHYLTHIOADENOSINE_S-ADENOSYLHOMOCYSTEINE NUCLEOSIDASE"/>
    <property type="match status" value="1"/>
</dbReference>
<dbReference type="Pfam" id="PF13540">
    <property type="entry name" value="RCC1_2"/>
    <property type="match status" value="2"/>
</dbReference>
<dbReference type="GO" id="GO:0008782">
    <property type="term" value="F:adenosylhomocysteine nucleosidase activity"/>
    <property type="evidence" value="ECO:0007669"/>
    <property type="project" value="TreeGrafter"/>
</dbReference>
<dbReference type="GO" id="GO:0019284">
    <property type="term" value="P:L-methionine salvage from S-adenosylmethionine"/>
    <property type="evidence" value="ECO:0007669"/>
    <property type="project" value="TreeGrafter"/>
</dbReference>
<dbReference type="InterPro" id="IPR000845">
    <property type="entry name" value="Nucleoside_phosphorylase_d"/>
</dbReference>
<keyword evidence="2" id="KW-0472">Membrane</keyword>
<feature type="region of interest" description="Disordered" evidence="1">
    <location>
        <begin position="244"/>
        <end position="272"/>
    </location>
</feature>
<dbReference type="AlphaFoldDB" id="A0A0N9I1J0"/>
<organism evidence="4 5">
    <name type="scientific">Kibdelosporangium phytohabitans</name>
    <dbReference type="NCBI Taxonomy" id="860235"/>
    <lineage>
        <taxon>Bacteria</taxon>
        <taxon>Bacillati</taxon>
        <taxon>Actinomycetota</taxon>
        <taxon>Actinomycetes</taxon>
        <taxon>Pseudonocardiales</taxon>
        <taxon>Pseudonocardiaceae</taxon>
        <taxon>Kibdelosporangium</taxon>
    </lineage>
</organism>
<evidence type="ECO:0000313" key="5">
    <source>
        <dbReference type="Proteomes" id="UP000063699"/>
    </source>
</evidence>
<dbReference type="Pfam" id="PF01048">
    <property type="entry name" value="PNP_UDP_1"/>
    <property type="match status" value="1"/>
</dbReference>
<feature type="compositionally biased region" description="Pro residues" evidence="1">
    <location>
        <begin position="249"/>
        <end position="266"/>
    </location>
</feature>
<feature type="domain" description="Nucleoside phosphorylase" evidence="3">
    <location>
        <begin position="2"/>
        <end position="229"/>
    </location>
</feature>
<evidence type="ECO:0000313" key="4">
    <source>
        <dbReference type="EMBL" id="ALG09892.1"/>
    </source>
</evidence>
<dbReference type="SUPFAM" id="SSF50985">
    <property type="entry name" value="RCC1/BLIP-II"/>
    <property type="match status" value="1"/>
</dbReference>
<evidence type="ECO:0000259" key="3">
    <source>
        <dbReference type="Pfam" id="PF01048"/>
    </source>
</evidence>
<dbReference type="GO" id="GO:0009116">
    <property type="term" value="P:nucleoside metabolic process"/>
    <property type="evidence" value="ECO:0007669"/>
    <property type="project" value="InterPro"/>
</dbReference>
<dbReference type="PANTHER" id="PTHR46832">
    <property type="entry name" value="5'-METHYLTHIOADENOSINE/S-ADENOSYLHOMOCYSTEINE NUCLEOSIDASE"/>
    <property type="match status" value="1"/>
</dbReference>
<evidence type="ECO:0000256" key="1">
    <source>
        <dbReference type="SAM" id="MobiDB-lite"/>
    </source>
</evidence>
<reference evidence="4 5" key="1">
    <citation type="submission" date="2015-07" db="EMBL/GenBank/DDBJ databases">
        <title>Genome sequencing of Kibdelosporangium phytohabitans.</title>
        <authorList>
            <person name="Qin S."/>
            <person name="Xing K."/>
        </authorList>
    </citation>
    <scope>NUCLEOTIDE SEQUENCE [LARGE SCALE GENOMIC DNA]</scope>
    <source>
        <strain evidence="4 5">KLBMP1111</strain>
    </source>
</reference>
<proteinExistence type="predicted"/>
<dbReference type="EMBL" id="CP012752">
    <property type="protein sequence ID" value="ALG09892.1"/>
    <property type="molecule type" value="Genomic_DNA"/>
</dbReference>
<dbReference type="InterPro" id="IPR009091">
    <property type="entry name" value="RCC1/BLIP-II"/>
</dbReference>
<dbReference type="CDD" id="cd09008">
    <property type="entry name" value="MTAN"/>
    <property type="match status" value="1"/>
</dbReference>
<protein>
    <recommendedName>
        <fullName evidence="3">Nucleoside phosphorylase domain-containing protein</fullName>
    </recommendedName>
</protein>
<evidence type="ECO:0000256" key="2">
    <source>
        <dbReference type="SAM" id="Phobius"/>
    </source>
</evidence>